<gene>
    <name evidence="1" type="ORF">UFOPK3674_00335</name>
</gene>
<dbReference type="AlphaFoldDB" id="A0A6J7HQ57"/>
<name>A0A6J7HQ57_9ZZZZ</name>
<evidence type="ECO:0000313" key="1">
    <source>
        <dbReference type="EMBL" id="CAB4917709.1"/>
    </source>
</evidence>
<proteinExistence type="predicted"/>
<dbReference type="Gene3D" id="3.40.50.720">
    <property type="entry name" value="NAD(P)-binding Rossmann-like Domain"/>
    <property type="match status" value="1"/>
</dbReference>
<dbReference type="SUPFAM" id="SSF51735">
    <property type="entry name" value="NAD(P)-binding Rossmann-fold domains"/>
    <property type="match status" value="1"/>
</dbReference>
<dbReference type="InterPro" id="IPR036291">
    <property type="entry name" value="NAD(P)-bd_dom_sf"/>
</dbReference>
<sequence>MPVETLRDGVLGGLHVVDTGAPSAVVARCAALGAQVHPLDPGAGELAMAEVAAALPGAVAVVAGVDLQVEPGEALARAWEAVRAVVAGHLIPSRFGRVVLIAPAPGAHAQALEIRAALDNLARTTGVEWARHGIRVVAVLPGDATPPDVLAELVAYVISPAGDYISGTSIELDALA</sequence>
<dbReference type="EMBL" id="CAFBMX010000002">
    <property type="protein sequence ID" value="CAB4917709.1"/>
    <property type="molecule type" value="Genomic_DNA"/>
</dbReference>
<reference evidence="1" key="1">
    <citation type="submission" date="2020-05" db="EMBL/GenBank/DDBJ databases">
        <authorList>
            <person name="Chiriac C."/>
            <person name="Salcher M."/>
            <person name="Ghai R."/>
            <person name="Kavagutti S V."/>
        </authorList>
    </citation>
    <scope>NUCLEOTIDE SEQUENCE</scope>
</reference>
<accession>A0A6J7HQ57</accession>
<organism evidence="1">
    <name type="scientific">freshwater metagenome</name>
    <dbReference type="NCBI Taxonomy" id="449393"/>
    <lineage>
        <taxon>unclassified sequences</taxon>
        <taxon>metagenomes</taxon>
        <taxon>ecological metagenomes</taxon>
    </lineage>
</organism>
<protein>
    <submittedName>
        <fullName evidence="1">Unannotated protein</fullName>
    </submittedName>
</protein>